<dbReference type="Pfam" id="PF10551">
    <property type="entry name" value="MULE"/>
    <property type="match status" value="1"/>
</dbReference>
<dbReference type="PANTHER" id="PTHR47718:SF15">
    <property type="entry name" value="PROTEIN FAR1-RELATED SEQUENCE 5-LIKE"/>
    <property type="match status" value="1"/>
</dbReference>
<name>A0A9C6WJX2_ARADU</name>
<evidence type="ECO:0000259" key="1">
    <source>
        <dbReference type="Pfam" id="PF03101"/>
    </source>
</evidence>
<evidence type="ECO:0000259" key="2">
    <source>
        <dbReference type="Pfam" id="PF10551"/>
    </source>
</evidence>
<dbReference type="InterPro" id="IPR004330">
    <property type="entry name" value="FAR1_DNA_bnd_dom"/>
</dbReference>
<feature type="domain" description="FAR1" evidence="1">
    <location>
        <begin position="75"/>
        <end position="164"/>
    </location>
</feature>
<accession>A0A9C6WJX2</accession>
<evidence type="ECO:0000313" key="4">
    <source>
        <dbReference type="RefSeq" id="XP_052107420.1"/>
    </source>
</evidence>
<dbReference type="InterPro" id="IPR018289">
    <property type="entry name" value="MULE_transposase_dom"/>
</dbReference>
<keyword evidence="3" id="KW-1185">Reference proteome</keyword>
<evidence type="ECO:0000313" key="3">
    <source>
        <dbReference type="Proteomes" id="UP000515211"/>
    </source>
</evidence>
<feature type="domain" description="MULE transposase" evidence="2">
    <location>
        <begin position="226"/>
        <end position="302"/>
    </location>
</feature>
<organism evidence="3 4">
    <name type="scientific">Arachis duranensis</name>
    <name type="common">Wild peanut</name>
    <dbReference type="NCBI Taxonomy" id="130453"/>
    <lineage>
        <taxon>Eukaryota</taxon>
        <taxon>Viridiplantae</taxon>
        <taxon>Streptophyta</taxon>
        <taxon>Embryophyta</taxon>
        <taxon>Tracheophyta</taxon>
        <taxon>Spermatophyta</taxon>
        <taxon>Magnoliopsida</taxon>
        <taxon>eudicotyledons</taxon>
        <taxon>Gunneridae</taxon>
        <taxon>Pentapetalae</taxon>
        <taxon>rosids</taxon>
        <taxon>fabids</taxon>
        <taxon>Fabales</taxon>
        <taxon>Fabaceae</taxon>
        <taxon>Papilionoideae</taxon>
        <taxon>50 kb inversion clade</taxon>
        <taxon>dalbergioids sensu lato</taxon>
        <taxon>Dalbergieae</taxon>
        <taxon>Pterocarpus clade</taxon>
        <taxon>Arachis</taxon>
    </lineage>
</organism>
<dbReference type="Proteomes" id="UP000515211">
    <property type="component" value="Chromosome 1"/>
</dbReference>
<sequence>MENDGKESYKDGDQSKDLSVEYECSSDESNDMMDVTVDEAETDIINIDGFKKLITDLTIEDIRGLMFDTKSQVCEFYAKYAQCYGFVSRKDLKTVDANGNINTRQLVCNKLGERHWKHLKKDNRQRERRAITRVNCRARIRFISHYRTSGYNKVGFTSKDLHNHISKTRRGKVQDGDAFATLAYLLSKADSDPLFLGKFTLKDGRLDNLVWTDGESIVDYECFGDVLAFDTTYKKNVYNKSLVIFSGTNHHGQTTIFGCALLSDERSETFKWALKKFSEIMLGKLSGGVVTDGDRAMREAILEFTVQIFKERWSEIISKYELAENEWVQGIYNDKMKWDTAYLREHFFGHIRTTSQCEEIHSLLKNYVDSKTSLLEFMHKFSEVLRHYRNNHLTVDFETFYKFPVLTTCLKNFEKQAAELYTRNIFKLVKDEIEAAGALNVTEYPNSGDIVEYNTSEYFNQQ</sequence>
<dbReference type="KEGG" id="adu:127740484"/>
<dbReference type="PANTHER" id="PTHR47718">
    <property type="entry name" value="OS01G0519700 PROTEIN"/>
    <property type="match status" value="1"/>
</dbReference>
<protein>
    <submittedName>
        <fullName evidence="4">Protein FAR1-RELATED SEQUENCE 5-like</fullName>
    </submittedName>
</protein>
<dbReference type="Pfam" id="PF03101">
    <property type="entry name" value="FAR1"/>
    <property type="match status" value="1"/>
</dbReference>
<gene>
    <name evidence="4" type="primary">LOC127740484</name>
</gene>
<reference evidence="4" key="2">
    <citation type="submission" date="2025-08" db="UniProtKB">
        <authorList>
            <consortium name="RefSeq"/>
        </authorList>
    </citation>
    <scope>IDENTIFICATION</scope>
    <source>
        <tissue evidence="4">Whole plant</tissue>
    </source>
</reference>
<dbReference type="GeneID" id="127740484"/>
<proteinExistence type="predicted"/>
<dbReference type="RefSeq" id="XP_052107420.1">
    <property type="nucleotide sequence ID" value="XM_052251460.1"/>
</dbReference>
<dbReference type="AlphaFoldDB" id="A0A9C6WJX2"/>
<reference evidence="3" key="1">
    <citation type="journal article" date="2016" name="Nat. Genet.">
        <title>The genome sequences of Arachis duranensis and Arachis ipaensis, the diploid ancestors of cultivated peanut.</title>
        <authorList>
            <person name="Bertioli D.J."/>
            <person name="Cannon S.B."/>
            <person name="Froenicke L."/>
            <person name="Huang G."/>
            <person name="Farmer A.D."/>
            <person name="Cannon E.K."/>
            <person name="Liu X."/>
            <person name="Gao D."/>
            <person name="Clevenger J."/>
            <person name="Dash S."/>
            <person name="Ren L."/>
            <person name="Moretzsohn M.C."/>
            <person name="Shirasawa K."/>
            <person name="Huang W."/>
            <person name="Vidigal B."/>
            <person name="Abernathy B."/>
            <person name="Chu Y."/>
            <person name="Niederhuth C.E."/>
            <person name="Umale P."/>
            <person name="Araujo A.C."/>
            <person name="Kozik A."/>
            <person name="Kim K.D."/>
            <person name="Burow M.D."/>
            <person name="Varshney R.K."/>
            <person name="Wang X."/>
            <person name="Zhang X."/>
            <person name="Barkley N."/>
            <person name="Guimaraes P.M."/>
            <person name="Isobe S."/>
            <person name="Guo B."/>
            <person name="Liao B."/>
            <person name="Stalker H.T."/>
            <person name="Schmitz R.J."/>
            <person name="Scheffler B.E."/>
            <person name="Leal-Bertioli S.C."/>
            <person name="Xun X."/>
            <person name="Jackson S.A."/>
            <person name="Michelmore R."/>
            <person name="Ozias-Akins P."/>
        </authorList>
    </citation>
    <scope>NUCLEOTIDE SEQUENCE [LARGE SCALE GENOMIC DNA]</scope>
    <source>
        <strain evidence="3">cv. V14167</strain>
    </source>
</reference>